<proteinExistence type="predicted"/>
<keyword evidence="1" id="KW-0472">Membrane</keyword>
<gene>
    <name evidence="2" type="ORF">FB567DRAFT_63198</name>
</gene>
<keyword evidence="1" id="KW-0812">Transmembrane</keyword>
<name>A0A8K0R4G3_9PLEO</name>
<evidence type="ECO:0000256" key="1">
    <source>
        <dbReference type="SAM" id="Phobius"/>
    </source>
</evidence>
<evidence type="ECO:0000313" key="3">
    <source>
        <dbReference type="Proteomes" id="UP000813461"/>
    </source>
</evidence>
<evidence type="ECO:0000313" key="2">
    <source>
        <dbReference type="EMBL" id="KAH7086136.1"/>
    </source>
</evidence>
<keyword evidence="1" id="KW-1133">Transmembrane helix</keyword>
<protein>
    <submittedName>
        <fullName evidence="2">Uncharacterized protein</fullName>
    </submittedName>
</protein>
<keyword evidence="3" id="KW-1185">Reference proteome</keyword>
<sequence length="197" mass="22202">MRSIPHSFSYSSARQAQQQAPVIFSLASESNGQGVRRSLVVDRWVCTVLMLEGFDNVARWAYGDVMLANGCEIYAEVLTYLLLLMILDTFRWIYAVLVGYMEVMRVEVINELGYSEAGCKGKSLGIEKNHSDEIGLGRWSLGRMGRMGLGVRFGVFDCKVVERKDVVIMKYGDLQIVRKATSLQIGVMALRKFKVEK</sequence>
<dbReference type="Proteomes" id="UP000813461">
    <property type="component" value="Unassembled WGS sequence"/>
</dbReference>
<comment type="caution">
    <text evidence="2">The sequence shown here is derived from an EMBL/GenBank/DDBJ whole genome shotgun (WGS) entry which is preliminary data.</text>
</comment>
<accession>A0A8K0R4G3</accession>
<feature type="transmembrane region" description="Helical" evidence="1">
    <location>
        <begin position="77"/>
        <end position="100"/>
    </location>
</feature>
<organism evidence="2 3">
    <name type="scientific">Paraphoma chrysanthemicola</name>
    <dbReference type="NCBI Taxonomy" id="798071"/>
    <lineage>
        <taxon>Eukaryota</taxon>
        <taxon>Fungi</taxon>
        <taxon>Dikarya</taxon>
        <taxon>Ascomycota</taxon>
        <taxon>Pezizomycotina</taxon>
        <taxon>Dothideomycetes</taxon>
        <taxon>Pleosporomycetidae</taxon>
        <taxon>Pleosporales</taxon>
        <taxon>Pleosporineae</taxon>
        <taxon>Phaeosphaeriaceae</taxon>
        <taxon>Paraphoma</taxon>
    </lineage>
</organism>
<dbReference type="AlphaFoldDB" id="A0A8K0R4G3"/>
<reference evidence="2" key="1">
    <citation type="journal article" date="2021" name="Nat. Commun.">
        <title>Genetic determinants of endophytism in the Arabidopsis root mycobiome.</title>
        <authorList>
            <person name="Mesny F."/>
            <person name="Miyauchi S."/>
            <person name="Thiergart T."/>
            <person name="Pickel B."/>
            <person name="Atanasova L."/>
            <person name="Karlsson M."/>
            <person name="Huettel B."/>
            <person name="Barry K.W."/>
            <person name="Haridas S."/>
            <person name="Chen C."/>
            <person name="Bauer D."/>
            <person name="Andreopoulos W."/>
            <person name="Pangilinan J."/>
            <person name="LaButti K."/>
            <person name="Riley R."/>
            <person name="Lipzen A."/>
            <person name="Clum A."/>
            <person name="Drula E."/>
            <person name="Henrissat B."/>
            <person name="Kohler A."/>
            <person name="Grigoriev I.V."/>
            <person name="Martin F.M."/>
            <person name="Hacquard S."/>
        </authorList>
    </citation>
    <scope>NUCLEOTIDE SEQUENCE</scope>
    <source>
        <strain evidence="2">MPI-SDFR-AT-0120</strain>
    </source>
</reference>
<dbReference type="OrthoDB" id="3752100at2759"/>
<dbReference type="EMBL" id="JAGMVJ010000011">
    <property type="protein sequence ID" value="KAH7086136.1"/>
    <property type="molecule type" value="Genomic_DNA"/>
</dbReference>